<organism evidence="5 6">
    <name type="scientific">Protea cynaroides</name>
    <dbReference type="NCBI Taxonomy" id="273540"/>
    <lineage>
        <taxon>Eukaryota</taxon>
        <taxon>Viridiplantae</taxon>
        <taxon>Streptophyta</taxon>
        <taxon>Embryophyta</taxon>
        <taxon>Tracheophyta</taxon>
        <taxon>Spermatophyta</taxon>
        <taxon>Magnoliopsida</taxon>
        <taxon>Proteales</taxon>
        <taxon>Proteaceae</taxon>
        <taxon>Protea</taxon>
    </lineage>
</organism>
<keyword evidence="3" id="KW-0539">Nucleus</keyword>
<gene>
    <name evidence="5" type="ORF">NE237_027028</name>
</gene>
<dbReference type="InterPro" id="IPR045896">
    <property type="entry name" value="MYC1-like_bHLH"/>
</dbReference>
<dbReference type="SMART" id="SM00353">
    <property type="entry name" value="HLH"/>
    <property type="match status" value="1"/>
</dbReference>
<evidence type="ECO:0000313" key="6">
    <source>
        <dbReference type="Proteomes" id="UP001141806"/>
    </source>
</evidence>
<dbReference type="PANTHER" id="PTHR46834:SF1">
    <property type="entry name" value="TRANSCRIPTION FACTOR BHLH10"/>
    <property type="match status" value="1"/>
</dbReference>
<dbReference type="CDD" id="cd18918">
    <property type="entry name" value="bHLH_AtMYC1_like"/>
    <property type="match status" value="1"/>
</dbReference>
<evidence type="ECO:0000313" key="5">
    <source>
        <dbReference type="EMBL" id="KAJ4950196.1"/>
    </source>
</evidence>
<dbReference type="InterPro" id="IPR045895">
    <property type="entry name" value="bHLH91-like"/>
</dbReference>
<dbReference type="PANTHER" id="PTHR46834">
    <property type="entry name" value="TRANSCRIPTION FACTOR BHLH91"/>
    <property type="match status" value="1"/>
</dbReference>
<evidence type="ECO:0000259" key="4">
    <source>
        <dbReference type="PROSITE" id="PS50888"/>
    </source>
</evidence>
<keyword evidence="6" id="KW-1185">Reference proteome</keyword>
<proteinExistence type="predicted"/>
<dbReference type="PROSITE" id="PS50888">
    <property type="entry name" value="BHLH"/>
    <property type="match status" value="1"/>
</dbReference>
<dbReference type="GO" id="GO:0006355">
    <property type="term" value="P:regulation of DNA-templated transcription"/>
    <property type="evidence" value="ECO:0007669"/>
    <property type="project" value="InterPro"/>
</dbReference>
<dbReference type="SUPFAM" id="SSF47459">
    <property type="entry name" value="HLH, helix-loop-helix DNA-binding domain"/>
    <property type="match status" value="1"/>
</dbReference>
<dbReference type="Gene3D" id="4.10.280.10">
    <property type="entry name" value="Helix-loop-helix DNA-binding domain"/>
    <property type="match status" value="1"/>
</dbReference>
<dbReference type="AlphaFoldDB" id="A0A9Q0GLS6"/>
<dbReference type="Pfam" id="PF00010">
    <property type="entry name" value="HLH"/>
    <property type="match status" value="1"/>
</dbReference>
<feature type="domain" description="BHLH" evidence="4">
    <location>
        <begin position="236"/>
        <end position="285"/>
    </location>
</feature>
<evidence type="ECO:0000256" key="2">
    <source>
        <dbReference type="ARBA" id="ARBA00023163"/>
    </source>
</evidence>
<keyword evidence="2" id="KW-0804">Transcription</keyword>
<protein>
    <recommendedName>
        <fullName evidence="4">BHLH domain-containing protein</fullName>
    </recommendedName>
</protein>
<dbReference type="Proteomes" id="UP001141806">
    <property type="component" value="Unassembled WGS sequence"/>
</dbReference>
<sequence length="311" mass="34904">MRGGGRRDSSSHSHVGMEDKWKLSSVSFDNISNNYNQSDYGSAAASMEYDLQEHLGFDLKHDCETHFMLEILHDPNPTPLPSPMDQPNWDVVGIQEMQDMNCNPLQLQQPQQMGLQQNLQSFDATSFATPGLLDLLHLPGCSVSSMLPTATDINNLVSSSTLFDNPPLHLDLPPQPPLKLFHSVPHSYGGSSLFGGINEREGSGRLYEDGDGRQFENSVLDFRIDMNAGLGKGGDARGTHHFVTEKQRREQFTEKYKALGSLIPNPRKRDKASVVGDAIEYIRELLRTVQELKLLIDQKKCMQERKKRLKI</sequence>
<accession>A0A9Q0GLS6</accession>
<comment type="caution">
    <text evidence="5">The sequence shown here is derived from an EMBL/GenBank/DDBJ whole genome shotgun (WGS) entry which is preliminary data.</text>
</comment>
<reference evidence="5" key="1">
    <citation type="journal article" date="2023" name="Plant J.">
        <title>The genome of the king protea, Protea cynaroides.</title>
        <authorList>
            <person name="Chang J."/>
            <person name="Duong T.A."/>
            <person name="Schoeman C."/>
            <person name="Ma X."/>
            <person name="Roodt D."/>
            <person name="Barker N."/>
            <person name="Li Z."/>
            <person name="Van de Peer Y."/>
            <person name="Mizrachi E."/>
        </authorList>
    </citation>
    <scope>NUCLEOTIDE SEQUENCE</scope>
    <source>
        <tissue evidence="5">Young leaves</tissue>
    </source>
</reference>
<dbReference type="InterPro" id="IPR011598">
    <property type="entry name" value="bHLH_dom"/>
</dbReference>
<dbReference type="GO" id="GO:0048658">
    <property type="term" value="P:anther wall tapetum development"/>
    <property type="evidence" value="ECO:0007669"/>
    <property type="project" value="InterPro"/>
</dbReference>
<dbReference type="GO" id="GO:0046983">
    <property type="term" value="F:protein dimerization activity"/>
    <property type="evidence" value="ECO:0007669"/>
    <property type="project" value="InterPro"/>
</dbReference>
<evidence type="ECO:0000256" key="3">
    <source>
        <dbReference type="ARBA" id="ARBA00023242"/>
    </source>
</evidence>
<dbReference type="OrthoDB" id="1932168at2759"/>
<keyword evidence="1" id="KW-0805">Transcription regulation</keyword>
<evidence type="ECO:0000256" key="1">
    <source>
        <dbReference type="ARBA" id="ARBA00023015"/>
    </source>
</evidence>
<name>A0A9Q0GLS6_9MAGN</name>
<dbReference type="InterPro" id="IPR036638">
    <property type="entry name" value="HLH_DNA-bd_sf"/>
</dbReference>
<dbReference type="EMBL" id="JAMYWD010000012">
    <property type="protein sequence ID" value="KAJ4950196.1"/>
    <property type="molecule type" value="Genomic_DNA"/>
</dbReference>